<dbReference type="AlphaFoldDB" id="A0A1F6CPB6"/>
<evidence type="ECO:0000256" key="5">
    <source>
        <dbReference type="SAM" id="MobiDB-lite"/>
    </source>
</evidence>
<reference evidence="7 8" key="1">
    <citation type="journal article" date="2016" name="Nat. Commun.">
        <title>Thousands of microbial genomes shed light on interconnected biogeochemical processes in an aquifer system.</title>
        <authorList>
            <person name="Anantharaman K."/>
            <person name="Brown C.T."/>
            <person name="Hug L.A."/>
            <person name="Sharon I."/>
            <person name="Castelle C.J."/>
            <person name="Probst A.J."/>
            <person name="Thomas B.C."/>
            <person name="Singh A."/>
            <person name="Wilkins M.J."/>
            <person name="Karaoz U."/>
            <person name="Brodie E.L."/>
            <person name="Williams K.H."/>
            <person name="Hubbard S.S."/>
            <person name="Banfield J.F."/>
        </authorList>
    </citation>
    <scope>NUCLEOTIDE SEQUENCE [LARGE SCALE GENOMIC DNA]</scope>
</reference>
<dbReference type="Proteomes" id="UP000178370">
    <property type="component" value="Unassembled WGS sequence"/>
</dbReference>
<evidence type="ECO:0000256" key="1">
    <source>
        <dbReference type="ARBA" id="ARBA00022723"/>
    </source>
</evidence>
<dbReference type="SUPFAM" id="SSF109635">
    <property type="entry name" value="DnaK suppressor protein DksA, alpha-hairpin domain"/>
    <property type="match status" value="1"/>
</dbReference>
<dbReference type="PROSITE" id="PS51128">
    <property type="entry name" value="ZF_DKSA_2"/>
    <property type="match status" value="1"/>
</dbReference>
<feature type="domain" description="Zinc finger DksA/TraR C4-type" evidence="6">
    <location>
        <begin position="94"/>
        <end position="121"/>
    </location>
</feature>
<feature type="zinc finger region" description="dksA C4-type" evidence="4">
    <location>
        <begin position="98"/>
        <end position="122"/>
    </location>
</feature>
<dbReference type="InterPro" id="IPR037187">
    <property type="entry name" value="DnaK_N"/>
</dbReference>
<sequence>MKKVPDVELTEEQLEELRGALGAEKDSLEEELAAHGKKIGGEWEGDSESKGAEADPIDAADNIEELATNIPLVGEMQKRYKEIEEALEKIEAETYGSCETCGDPIPYDRLEANPAAKTCIAHTI</sequence>
<dbReference type="PANTHER" id="PTHR33823">
    <property type="entry name" value="RNA POLYMERASE-BINDING TRANSCRIPTION FACTOR DKSA-RELATED"/>
    <property type="match status" value="1"/>
</dbReference>
<proteinExistence type="predicted"/>
<keyword evidence="1" id="KW-0479">Metal-binding</keyword>
<organism evidence="7 8">
    <name type="scientific">Candidatus Kaiserbacteria bacterium RIFCSPHIGHO2_01_FULL_54_36</name>
    <dbReference type="NCBI Taxonomy" id="1798482"/>
    <lineage>
        <taxon>Bacteria</taxon>
        <taxon>Candidatus Kaiseribacteriota</taxon>
    </lineage>
</organism>
<comment type="caution">
    <text evidence="7">The sequence shown here is derived from an EMBL/GenBank/DDBJ whole genome shotgun (WGS) entry which is preliminary data.</text>
</comment>
<evidence type="ECO:0000256" key="3">
    <source>
        <dbReference type="ARBA" id="ARBA00022833"/>
    </source>
</evidence>
<accession>A0A1F6CPB6</accession>
<gene>
    <name evidence="7" type="ORF">A2763_00125</name>
</gene>
<feature type="region of interest" description="Disordered" evidence="5">
    <location>
        <begin position="31"/>
        <end position="57"/>
    </location>
</feature>
<evidence type="ECO:0000259" key="6">
    <source>
        <dbReference type="Pfam" id="PF01258"/>
    </source>
</evidence>
<evidence type="ECO:0000313" key="7">
    <source>
        <dbReference type="EMBL" id="OGG50998.1"/>
    </source>
</evidence>
<keyword evidence="2" id="KW-0863">Zinc-finger</keyword>
<dbReference type="Pfam" id="PF01258">
    <property type="entry name" value="zf-dskA_traR"/>
    <property type="match status" value="1"/>
</dbReference>
<keyword evidence="3" id="KW-0862">Zinc</keyword>
<name>A0A1F6CPB6_9BACT</name>
<evidence type="ECO:0000256" key="2">
    <source>
        <dbReference type="ARBA" id="ARBA00022771"/>
    </source>
</evidence>
<dbReference type="EMBL" id="MFKV01000004">
    <property type="protein sequence ID" value="OGG50998.1"/>
    <property type="molecule type" value="Genomic_DNA"/>
</dbReference>
<evidence type="ECO:0000313" key="8">
    <source>
        <dbReference type="Proteomes" id="UP000178370"/>
    </source>
</evidence>
<dbReference type="InterPro" id="IPR000962">
    <property type="entry name" value="Znf_DskA_TraR"/>
</dbReference>
<evidence type="ECO:0000256" key="4">
    <source>
        <dbReference type="PROSITE-ProRule" id="PRU00510"/>
    </source>
</evidence>
<dbReference type="GO" id="GO:0008270">
    <property type="term" value="F:zinc ion binding"/>
    <property type="evidence" value="ECO:0007669"/>
    <property type="project" value="UniProtKB-KW"/>
</dbReference>
<protein>
    <recommendedName>
        <fullName evidence="6">Zinc finger DksA/TraR C4-type domain-containing protein</fullName>
    </recommendedName>
</protein>
<dbReference type="STRING" id="1798482.A2763_00125"/>
<dbReference type="SUPFAM" id="SSF57716">
    <property type="entry name" value="Glucocorticoid receptor-like (DNA-binding domain)"/>
    <property type="match status" value="1"/>
</dbReference>
<dbReference type="Gene3D" id="1.20.120.910">
    <property type="entry name" value="DksA, coiled-coil domain"/>
    <property type="match status" value="1"/>
</dbReference>